<keyword evidence="1" id="KW-0472">Membrane</keyword>
<sequence length="187" mass="22104">MGQRSVYDPRDPWAFRNTWTGEIRNSYDDLWIWATLIIALTIIAVCILVPVLIHIYCRDACFRFDSCRCFEQLLTVCYTTSWEKRERSRRRRRATTDYSLRIEESISRKVPKTVQLRNFAPYWQMVYSDPIVSPGVMQLTEMSFKALHDGWMYEFSEGDSISLSSLLILTVIEQCSFISLHIDSEYR</sequence>
<gene>
    <name evidence="2" type="primary">Necator_chrII.g7130</name>
    <name evidence="2" type="ORF">RB195_019337</name>
</gene>
<dbReference type="EMBL" id="JAVFWL010000002">
    <property type="protein sequence ID" value="KAK6736582.1"/>
    <property type="molecule type" value="Genomic_DNA"/>
</dbReference>
<dbReference type="Proteomes" id="UP001303046">
    <property type="component" value="Unassembled WGS sequence"/>
</dbReference>
<keyword evidence="1" id="KW-0812">Transmembrane</keyword>
<comment type="caution">
    <text evidence="2">The sequence shown here is derived from an EMBL/GenBank/DDBJ whole genome shotgun (WGS) entry which is preliminary data.</text>
</comment>
<evidence type="ECO:0000313" key="2">
    <source>
        <dbReference type="EMBL" id="KAK6736582.1"/>
    </source>
</evidence>
<evidence type="ECO:0000256" key="1">
    <source>
        <dbReference type="SAM" id="Phobius"/>
    </source>
</evidence>
<accession>A0ABR1CDN3</accession>
<reference evidence="2 3" key="1">
    <citation type="submission" date="2023-08" db="EMBL/GenBank/DDBJ databases">
        <title>A Necator americanus chromosomal reference genome.</title>
        <authorList>
            <person name="Ilik V."/>
            <person name="Petrzelkova K.J."/>
            <person name="Pardy F."/>
            <person name="Fuh T."/>
            <person name="Niatou-Singa F.S."/>
            <person name="Gouil Q."/>
            <person name="Baker L."/>
            <person name="Ritchie M.E."/>
            <person name="Jex A.R."/>
            <person name="Gazzola D."/>
            <person name="Li H."/>
            <person name="Toshio Fujiwara R."/>
            <person name="Zhan B."/>
            <person name="Aroian R.V."/>
            <person name="Pafco B."/>
            <person name="Schwarz E.M."/>
        </authorList>
    </citation>
    <scope>NUCLEOTIDE SEQUENCE [LARGE SCALE GENOMIC DNA]</scope>
    <source>
        <strain evidence="2 3">Aroian</strain>
        <tissue evidence="2">Whole animal</tissue>
    </source>
</reference>
<proteinExistence type="predicted"/>
<feature type="transmembrane region" description="Helical" evidence="1">
    <location>
        <begin position="30"/>
        <end position="53"/>
    </location>
</feature>
<name>A0ABR1CDN3_NECAM</name>
<evidence type="ECO:0000313" key="3">
    <source>
        <dbReference type="Proteomes" id="UP001303046"/>
    </source>
</evidence>
<keyword evidence="3" id="KW-1185">Reference proteome</keyword>
<keyword evidence="1" id="KW-1133">Transmembrane helix</keyword>
<organism evidence="2 3">
    <name type="scientific">Necator americanus</name>
    <name type="common">Human hookworm</name>
    <dbReference type="NCBI Taxonomy" id="51031"/>
    <lineage>
        <taxon>Eukaryota</taxon>
        <taxon>Metazoa</taxon>
        <taxon>Ecdysozoa</taxon>
        <taxon>Nematoda</taxon>
        <taxon>Chromadorea</taxon>
        <taxon>Rhabditida</taxon>
        <taxon>Rhabditina</taxon>
        <taxon>Rhabditomorpha</taxon>
        <taxon>Strongyloidea</taxon>
        <taxon>Ancylostomatidae</taxon>
        <taxon>Bunostominae</taxon>
        <taxon>Necator</taxon>
    </lineage>
</organism>
<protein>
    <submittedName>
        <fullName evidence="2">Uncharacterized protein</fullName>
    </submittedName>
</protein>